<reference evidence="4 5" key="1">
    <citation type="submission" date="2019-10" db="EMBL/GenBank/DDBJ databases">
        <title>Whole genome shotgun sequence of Acrocarpospora pleiomorpha NBRC 16267.</title>
        <authorList>
            <person name="Ichikawa N."/>
            <person name="Kimura A."/>
            <person name="Kitahashi Y."/>
            <person name="Komaki H."/>
            <person name="Oguchi A."/>
        </authorList>
    </citation>
    <scope>NUCLEOTIDE SEQUENCE [LARGE SCALE GENOMIC DNA]</scope>
    <source>
        <strain evidence="4 5">NBRC 16267</strain>
    </source>
</reference>
<evidence type="ECO:0000256" key="1">
    <source>
        <dbReference type="ARBA" id="ARBA00023125"/>
    </source>
</evidence>
<dbReference type="Gene3D" id="1.10.260.40">
    <property type="entry name" value="lambda repressor-like DNA-binding domains"/>
    <property type="match status" value="1"/>
</dbReference>
<feature type="region of interest" description="Disordered" evidence="2">
    <location>
        <begin position="235"/>
        <end position="262"/>
    </location>
</feature>
<dbReference type="Proteomes" id="UP000377595">
    <property type="component" value="Unassembled WGS sequence"/>
</dbReference>
<dbReference type="InterPro" id="IPR050807">
    <property type="entry name" value="TransReg_Diox_bact_type"/>
</dbReference>
<protein>
    <recommendedName>
        <fullName evidence="3">HTH cro/C1-type domain-containing protein</fullName>
    </recommendedName>
</protein>
<feature type="compositionally biased region" description="Low complexity" evidence="2">
    <location>
        <begin position="18"/>
        <end position="28"/>
    </location>
</feature>
<keyword evidence="1" id="KW-0238">DNA-binding</keyword>
<dbReference type="InterPro" id="IPR011051">
    <property type="entry name" value="RmlC_Cupin_sf"/>
</dbReference>
<dbReference type="EMBL" id="BLAF01000024">
    <property type="protein sequence ID" value="GES21541.1"/>
    <property type="molecule type" value="Genomic_DNA"/>
</dbReference>
<dbReference type="InterPro" id="IPR014710">
    <property type="entry name" value="RmlC-like_jellyroll"/>
</dbReference>
<dbReference type="SMART" id="SM00530">
    <property type="entry name" value="HTH_XRE"/>
    <property type="match status" value="1"/>
</dbReference>
<gene>
    <name evidence="4" type="ORF">Aple_044370</name>
</gene>
<dbReference type="InterPro" id="IPR010982">
    <property type="entry name" value="Lambda_DNA-bd_dom_sf"/>
</dbReference>
<dbReference type="Gene3D" id="2.60.120.10">
    <property type="entry name" value="Jelly Rolls"/>
    <property type="match status" value="1"/>
</dbReference>
<evidence type="ECO:0000259" key="3">
    <source>
        <dbReference type="PROSITE" id="PS50943"/>
    </source>
</evidence>
<dbReference type="PANTHER" id="PTHR46797:SF1">
    <property type="entry name" value="METHYLPHOSPHONATE SYNTHASE"/>
    <property type="match status" value="1"/>
</dbReference>
<dbReference type="Pfam" id="PF01381">
    <property type="entry name" value="HTH_3"/>
    <property type="match status" value="1"/>
</dbReference>
<dbReference type="AlphaFoldDB" id="A0A5M3XPG4"/>
<dbReference type="PANTHER" id="PTHR46797">
    <property type="entry name" value="HTH-TYPE TRANSCRIPTIONAL REGULATOR"/>
    <property type="match status" value="1"/>
</dbReference>
<comment type="caution">
    <text evidence="4">The sequence shown here is derived from an EMBL/GenBank/DDBJ whole genome shotgun (WGS) entry which is preliminary data.</text>
</comment>
<dbReference type="GO" id="GO:0005829">
    <property type="term" value="C:cytosol"/>
    <property type="evidence" value="ECO:0007669"/>
    <property type="project" value="TreeGrafter"/>
</dbReference>
<dbReference type="Pfam" id="PF07883">
    <property type="entry name" value="Cupin_2"/>
    <property type="match status" value="1"/>
</dbReference>
<sequence length="262" mass="28730">MEVECLLLEPRQTRQHGTRGYPRPRTGGMALPEMENAGNRIRAARRARGMSLRVLAEKVGVSASMLSLLENGKSRSSVRTLYAVVEALDMTMDELFSDQESPAAPPPPAERATEAAPSFITVARAGDRRRIEMETGVIWERLGRNSAAGLELMLVIYPPGARSSEFGRYHRHPGVESMFVVQGELTCRVGFEEVSLGVGDSVTFDCSQPHLLENRGVEEMRAVWVVLNRSADALESRTDGPVPPYSPGRAAGGSGHWPDQMR</sequence>
<evidence type="ECO:0000256" key="2">
    <source>
        <dbReference type="SAM" id="MobiDB-lite"/>
    </source>
</evidence>
<evidence type="ECO:0000313" key="4">
    <source>
        <dbReference type="EMBL" id="GES21541.1"/>
    </source>
</evidence>
<feature type="domain" description="HTH cro/C1-type" evidence="3">
    <location>
        <begin position="41"/>
        <end position="95"/>
    </location>
</feature>
<dbReference type="GO" id="GO:0003700">
    <property type="term" value="F:DNA-binding transcription factor activity"/>
    <property type="evidence" value="ECO:0007669"/>
    <property type="project" value="TreeGrafter"/>
</dbReference>
<dbReference type="PROSITE" id="PS50943">
    <property type="entry name" value="HTH_CROC1"/>
    <property type="match status" value="1"/>
</dbReference>
<organism evidence="4 5">
    <name type="scientific">Acrocarpospora pleiomorpha</name>
    <dbReference type="NCBI Taxonomy" id="90975"/>
    <lineage>
        <taxon>Bacteria</taxon>
        <taxon>Bacillati</taxon>
        <taxon>Actinomycetota</taxon>
        <taxon>Actinomycetes</taxon>
        <taxon>Streptosporangiales</taxon>
        <taxon>Streptosporangiaceae</taxon>
        <taxon>Acrocarpospora</taxon>
    </lineage>
</organism>
<dbReference type="SUPFAM" id="SSF51182">
    <property type="entry name" value="RmlC-like cupins"/>
    <property type="match status" value="1"/>
</dbReference>
<feature type="region of interest" description="Disordered" evidence="2">
    <location>
        <begin position="10"/>
        <end position="32"/>
    </location>
</feature>
<proteinExistence type="predicted"/>
<name>A0A5M3XPG4_9ACTN</name>
<accession>A0A5M3XPG4</accession>
<dbReference type="CDD" id="cd00093">
    <property type="entry name" value="HTH_XRE"/>
    <property type="match status" value="1"/>
</dbReference>
<dbReference type="GO" id="GO:0003677">
    <property type="term" value="F:DNA binding"/>
    <property type="evidence" value="ECO:0007669"/>
    <property type="project" value="UniProtKB-KW"/>
</dbReference>
<keyword evidence="5" id="KW-1185">Reference proteome</keyword>
<dbReference type="SUPFAM" id="SSF47413">
    <property type="entry name" value="lambda repressor-like DNA-binding domains"/>
    <property type="match status" value="1"/>
</dbReference>
<evidence type="ECO:0000313" key="5">
    <source>
        <dbReference type="Proteomes" id="UP000377595"/>
    </source>
</evidence>
<dbReference type="InterPro" id="IPR013096">
    <property type="entry name" value="Cupin_2"/>
</dbReference>
<dbReference type="InterPro" id="IPR001387">
    <property type="entry name" value="Cro/C1-type_HTH"/>
</dbReference>
<dbReference type="CDD" id="cd02209">
    <property type="entry name" value="cupin_XRE_C"/>
    <property type="match status" value="1"/>
</dbReference>